<accession>A0A3N4I6E5</accession>
<keyword evidence="4" id="KW-1185">Reference proteome</keyword>
<evidence type="ECO:0000313" key="4">
    <source>
        <dbReference type="Proteomes" id="UP000275078"/>
    </source>
</evidence>
<feature type="signal peptide" evidence="2">
    <location>
        <begin position="1"/>
        <end position="16"/>
    </location>
</feature>
<name>A0A3N4I6E5_ASCIM</name>
<proteinExistence type="predicted"/>
<feature type="chain" id="PRO_5018017328" description="Inner centromere protein ARK-binding domain-containing protein" evidence="2">
    <location>
        <begin position="17"/>
        <end position="410"/>
    </location>
</feature>
<dbReference type="Proteomes" id="UP000275078">
    <property type="component" value="Unassembled WGS sequence"/>
</dbReference>
<feature type="compositionally biased region" description="Low complexity" evidence="1">
    <location>
        <begin position="136"/>
        <end position="154"/>
    </location>
</feature>
<feature type="compositionally biased region" description="Basic and acidic residues" evidence="1">
    <location>
        <begin position="81"/>
        <end position="90"/>
    </location>
</feature>
<feature type="region of interest" description="Disordered" evidence="1">
    <location>
        <begin position="338"/>
        <end position="410"/>
    </location>
</feature>
<evidence type="ECO:0000256" key="1">
    <source>
        <dbReference type="SAM" id="MobiDB-lite"/>
    </source>
</evidence>
<feature type="compositionally biased region" description="Polar residues" evidence="1">
    <location>
        <begin position="205"/>
        <end position="225"/>
    </location>
</feature>
<reference evidence="3 4" key="1">
    <citation type="journal article" date="2018" name="Nat. Ecol. Evol.">
        <title>Pezizomycetes genomes reveal the molecular basis of ectomycorrhizal truffle lifestyle.</title>
        <authorList>
            <person name="Murat C."/>
            <person name="Payen T."/>
            <person name="Noel B."/>
            <person name="Kuo A."/>
            <person name="Morin E."/>
            <person name="Chen J."/>
            <person name="Kohler A."/>
            <person name="Krizsan K."/>
            <person name="Balestrini R."/>
            <person name="Da Silva C."/>
            <person name="Montanini B."/>
            <person name="Hainaut M."/>
            <person name="Levati E."/>
            <person name="Barry K.W."/>
            <person name="Belfiori B."/>
            <person name="Cichocki N."/>
            <person name="Clum A."/>
            <person name="Dockter R.B."/>
            <person name="Fauchery L."/>
            <person name="Guy J."/>
            <person name="Iotti M."/>
            <person name="Le Tacon F."/>
            <person name="Lindquist E.A."/>
            <person name="Lipzen A."/>
            <person name="Malagnac F."/>
            <person name="Mello A."/>
            <person name="Molinier V."/>
            <person name="Miyauchi S."/>
            <person name="Poulain J."/>
            <person name="Riccioni C."/>
            <person name="Rubini A."/>
            <person name="Sitrit Y."/>
            <person name="Splivallo R."/>
            <person name="Traeger S."/>
            <person name="Wang M."/>
            <person name="Zifcakova L."/>
            <person name="Wipf D."/>
            <person name="Zambonelli A."/>
            <person name="Paolocci F."/>
            <person name="Nowrousian M."/>
            <person name="Ottonello S."/>
            <person name="Baldrian P."/>
            <person name="Spatafora J.W."/>
            <person name="Henrissat B."/>
            <person name="Nagy L.G."/>
            <person name="Aury J.M."/>
            <person name="Wincker P."/>
            <person name="Grigoriev I.V."/>
            <person name="Bonfante P."/>
            <person name="Martin F.M."/>
        </authorList>
    </citation>
    <scope>NUCLEOTIDE SEQUENCE [LARGE SCALE GENOMIC DNA]</scope>
    <source>
        <strain evidence="3 4">RN42</strain>
    </source>
</reference>
<evidence type="ECO:0008006" key="5">
    <source>
        <dbReference type="Google" id="ProtNLM"/>
    </source>
</evidence>
<evidence type="ECO:0000256" key="2">
    <source>
        <dbReference type="SAM" id="SignalP"/>
    </source>
</evidence>
<evidence type="ECO:0000313" key="3">
    <source>
        <dbReference type="EMBL" id="RPA81665.1"/>
    </source>
</evidence>
<protein>
    <recommendedName>
        <fullName evidence="5">Inner centromere protein ARK-binding domain-containing protein</fullName>
    </recommendedName>
</protein>
<dbReference type="EMBL" id="ML119677">
    <property type="protein sequence ID" value="RPA81665.1"/>
    <property type="molecule type" value="Genomic_DNA"/>
</dbReference>
<organism evidence="3 4">
    <name type="scientific">Ascobolus immersus RN42</name>
    <dbReference type="NCBI Taxonomy" id="1160509"/>
    <lineage>
        <taxon>Eukaryota</taxon>
        <taxon>Fungi</taxon>
        <taxon>Dikarya</taxon>
        <taxon>Ascomycota</taxon>
        <taxon>Pezizomycotina</taxon>
        <taxon>Pezizomycetes</taxon>
        <taxon>Pezizales</taxon>
        <taxon>Ascobolaceae</taxon>
        <taxon>Ascobolus</taxon>
    </lineage>
</organism>
<dbReference type="OrthoDB" id="5401727at2759"/>
<feature type="compositionally biased region" description="Basic and acidic residues" evidence="1">
    <location>
        <begin position="239"/>
        <end position="265"/>
    </location>
</feature>
<feature type="region of interest" description="Disordered" evidence="1">
    <location>
        <begin position="38"/>
        <end position="316"/>
    </location>
</feature>
<feature type="compositionally biased region" description="Basic residues" evidence="1">
    <location>
        <begin position="55"/>
        <end position="66"/>
    </location>
</feature>
<feature type="compositionally biased region" description="Acidic residues" evidence="1">
    <location>
        <begin position="114"/>
        <end position="124"/>
    </location>
</feature>
<gene>
    <name evidence="3" type="ORF">BJ508DRAFT_326128</name>
</gene>
<dbReference type="AlphaFoldDB" id="A0A3N4I6E5"/>
<keyword evidence="2" id="KW-0732">Signal</keyword>
<sequence>MSPYVSWGILLTIVSAYVVYSRVNKPQKKEDVIIQKGSALLGLGKESGTESTSEKKKKKKKPAKKAAKPEATPEPTPVATPKEEKKEAPAKKKKQQPKKAEQPAAPVVKQASPESDDEAVEEDAATMARHMAQFRAGGKSPAPAAAAQSNGSGSERPKVKGKKSKVAEFTQGSDADAEDERWGSSTNPSDMLEPETSGPGVLRITPSQQPQRVQKPRTVSQQSTEGVHASKNQKKRERQKAAKAEEQRLQELAREKYRAEQKAELAKGPAKPQPVNALAGSSAWADSSKTEKAVKKSPATGLLDTFEPSNSTLLDDGSLWEKIPANLVDDGWQEVAVKKKPAKENKDDGSSDEEISTSAAQVAPVEVTKPKVRDPAVLKQQYSKNKNPFHALSDSTQWEQANGWEQEASL</sequence>